<evidence type="ECO:0000256" key="5">
    <source>
        <dbReference type="ARBA" id="ARBA00023163"/>
    </source>
</evidence>
<keyword evidence="5" id="KW-0804">Transcription</keyword>
<dbReference type="GO" id="GO:0090575">
    <property type="term" value="C:RNA polymerase II transcription regulator complex"/>
    <property type="evidence" value="ECO:0007669"/>
    <property type="project" value="TreeGrafter"/>
</dbReference>
<comment type="caution">
    <text evidence="10">The sequence shown here is derived from an EMBL/GenBank/DDBJ whole genome shotgun (WGS) entry which is preliminary data.</text>
</comment>
<dbReference type="InterPro" id="IPR015660">
    <property type="entry name" value="MASH1/Ascl1a-like"/>
</dbReference>
<organism evidence="10 11">
    <name type="scientific">Erythroxylum novogranatense</name>
    <dbReference type="NCBI Taxonomy" id="1862640"/>
    <lineage>
        <taxon>Eukaryota</taxon>
        <taxon>Viridiplantae</taxon>
        <taxon>Streptophyta</taxon>
        <taxon>Embryophyta</taxon>
        <taxon>Tracheophyta</taxon>
        <taxon>Spermatophyta</taxon>
        <taxon>Magnoliopsida</taxon>
        <taxon>eudicotyledons</taxon>
        <taxon>Gunneridae</taxon>
        <taxon>Pentapetalae</taxon>
        <taxon>rosids</taxon>
        <taxon>fabids</taxon>
        <taxon>Malpighiales</taxon>
        <taxon>Erythroxylaceae</taxon>
        <taxon>Erythroxylum</taxon>
    </lineage>
</organism>
<dbReference type="PANTHER" id="PTHR13935:SF155">
    <property type="entry name" value="TRANSCRIPTION FACTOR BHLH120-LIKE"/>
    <property type="match status" value="1"/>
</dbReference>
<dbReference type="EMBL" id="JAIWQS010000002">
    <property type="protein sequence ID" value="KAJ8771461.1"/>
    <property type="molecule type" value="Genomic_DNA"/>
</dbReference>
<keyword evidence="4" id="KW-0238">DNA-binding</keyword>
<dbReference type="Proteomes" id="UP001159364">
    <property type="component" value="Linkage Group LG02"/>
</dbReference>
<dbReference type="SUPFAM" id="SSF47459">
    <property type="entry name" value="HLH, helix-loop-helix DNA-binding domain"/>
    <property type="match status" value="1"/>
</dbReference>
<feature type="coiled-coil region" evidence="7">
    <location>
        <begin position="117"/>
        <end position="144"/>
    </location>
</feature>
<feature type="compositionally biased region" description="Basic and acidic residues" evidence="8">
    <location>
        <begin position="66"/>
        <end position="78"/>
    </location>
</feature>
<keyword evidence="7" id="KW-0175">Coiled coil</keyword>
<dbReference type="InterPro" id="IPR036638">
    <property type="entry name" value="HLH_DNA-bd_sf"/>
</dbReference>
<dbReference type="AlphaFoldDB" id="A0AAV8TWT3"/>
<keyword evidence="3" id="KW-0805">Transcription regulation</keyword>
<evidence type="ECO:0000259" key="9">
    <source>
        <dbReference type="PROSITE" id="PS50888"/>
    </source>
</evidence>
<evidence type="ECO:0000313" key="10">
    <source>
        <dbReference type="EMBL" id="KAJ8771461.1"/>
    </source>
</evidence>
<gene>
    <name evidence="10" type="ORF">K2173_026638</name>
</gene>
<evidence type="ECO:0000256" key="1">
    <source>
        <dbReference type="ARBA" id="ARBA00004123"/>
    </source>
</evidence>
<comment type="subunit">
    <text evidence="2">Homodimer.</text>
</comment>
<evidence type="ECO:0000256" key="3">
    <source>
        <dbReference type="ARBA" id="ARBA00023015"/>
    </source>
</evidence>
<protein>
    <recommendedName>
        <fullName evidence="9">BHLH domain-containing protein</fullName>
    </recommendedName>
</protein>
<dbReference type="GO" id="GO:0046983">
    <property type="term" value="F:protein dimerization activity"/>
    <property type="evidence" value="ECO:0007669"/>
    <property type="project" value="InterPro"/>
</dbReference>
<dbReference type="FunFam" id="4.10.280.10:FF:000085">
    <property type="entry name" value="Transcription factor bHLH126"/>
    <property type="match status" value="1"/>
</dbReference>
<evidence type="ECO:0000256" key="4">
    <source>
        <dbReference type="ARBA" id="ARBA00023125"/>
    </source>
</evidence>
<feature type="domain" description="BHLH" evidence="9">
    <location>
        <begin position="75"/>
        <end position="127"/>
    </location>
</feature>
<dbReference type="GO" id="GO:0000981">
    <property type="term" value="F:DNA-binding transcription factor activity, RNA polymerase II-specific"/>
    <property type="evidence" value="ECO:0007669"/>
    <property type="project" value="TreeGrafter"/>
</dbReference>
<name>A0AAV8TWT3_9ROSI</name>
<evidence type="ECO:0000313" key="11">
    <source>
        <dbReference type="Proteomes" id="UP001159364"/>
    </source>
</evidence>
<feature type="region of interest" description="Disordered" evidence="8">
    <location>
        <begin position="45"/>
        <end position="78"/>
    </location>
</feature>
<dbReference type="Gene3D" id="4.10.280.10">
    <property type="entry name" value="Helix-loop-helix DNA-binding domain"/>
    <property type="match status" value="1"/>
</dbReference>
<evidence type="ECO:0000256" key="6">
    <source>
        <dbReference type="ARBA" id="ARBA00023242"/>
    </source>
</evidence>
<comment type="subcellular location">
    <subcellularLocation>
        <location evidence="1">Nucleus</location>
    </subcellularLocation>
</comment>
<dbReference type="CDD" id="cd18914">
    <property type="entry name" value="bHLH_AtORG2_like"/>
    <property type="match status" value="1"/>
</dbReference>
<evidence type="ECO:0000256" key="8">
    <source>
        <dbReference type="SAM" id="MobiDB-lite"/>
    </source>
</evidence>
<dbReference type="Pfam" id="PF00010">
    <property type="entry name" value="HLH"/>
    <property type="match status" value="1"/>
</dbReference>
<sequence>MFPLQQGDEPCFQISFDPHSQINIQEDLILAHASVYGTTRDITNKKTSKAGTRNKGKSNNLMATDEAARDGDCSDKKKMHRDIERLRRQEMTTLYSSLRALLPLEYVKGKRSMSDHMNEAANYIRHLQNKIKELGAKRDELKKASSSGLNSHVGSSDACSPSAVVVRPCLGGIEIGFSGGLWGKSFPLSTVLQVLLEEGIPVANCVTTSVNQTLFHTIHTQVNDPTCLNLSGLQQKLTNLMTHWFFVHVEQSILMLELSRTWYSG</sequence>
<dbReference type="SMART" id="SM00353">
    <property type="entry name" value="HLH"/>
    <property type="match status" value="1"/>
</dbReference>
<proteinExistence type="predicted"/>
<dbReference type="PANTHER" id="PTHR13935">
    <property type="entry name" value="ACHAETE-SCUTE TRANSCRIPTION FACTOR-RELATED"/>
    <property type="match status" value="1"/>
</dbReference>
<reference evidence="10 11" key="1">
    <citation type="submission" date="2021-09" db="EMBL/GenBank/DDBJ databases">
        <title>Genomic insights and catalytic innovation underlie evolution of tropane alkaloids biosynthesis.</title>
        <authorList>
            <person name="Wang Y.-J."/>
            <person name="Tian T."/>
            <person name="Huang J.-P."/>
            <person name="Huang S.-X."/>
        </authorList>
    </citation>
    <scope>NUCLEOTIDE SEQUENCE [LARGE SCALE GENOMIC DNA]</scope>
    <source>
        <strain evidence="10">KIB-2018</strain>
        <tissue evidence="10">Leaf</tissue>
    </source>
</reference>
<accession>A0AAV8TWT3</accession>
<feature type="compositionally biased region" description="Basic residues" evidence="8">
    <location>
        <begin position="46"/>
        <end position="56"/>
    </location>
</feature>
<evidence type="ECO:0000256" key="2">
    <source>
        <dbReference type="ARBA" id="ARBA00011738"/>
    </source>
</evidence>
<dbReference type="InterPro" id="IPR011598">
    <property type="entry name" value="bHLH_dom"/>
</dbReference>
<dbReference type="GO" id="GO:0000977">
    <property type="term" value="F:RNA polymerase II transcription regulatory region sequence-specific DNA binding"/>
    <property type="evidence" value="ECO:0007669"/>
    <property type="project" value="TreeGrafter"/>
</dbReference>
<keyword evidence="11" id="KW-1185">Reference proteome</keyword>
<dbReference type="PROSITE" id="PS50888">
    <property type="entry name" value="BHLH"/>
    <property type="match status" value="1"/>
</dbReference>
<evidence type="ECO:0000256" key="7">
    <source>
        <dbReference type="SAM" id="Coils"/>
    </source>
</evidence>
<keyword evidence="6" id="KW-0539">Nucleus</keyword>